<dbReference type="PROSITE" id="PS51421">
    <property type="entry name" value="RAS"/>
    <property type="match status" value="1"/>
</dbReference>
<dbReference type="InterPro" id="IPR050227">
    <property type="entry name" value="Rab"/>
</dbReference>
<dbReference type="Ensembl" id="ENSSFOT00015025158.2">
    <property type="protein sequence ID" value="ENSSFOP00015024884.1"/>
    <property type="gene ID" value="ENSSFOG00015016000.2"/>
</dbReference>
<dbReference type="SMART" id="SM00173">
    <property type="entry name" value="RAS"/>
    <property type="match status" value="1"/>
</dbReference>
<evidence type="ECO:0000256" key="2">
    <source>
        <dbReference type="ARBA" id="ARBA00023134"/>
    </source>
</evidence>
<dbReference type="EMBL" id="JARO02006185">
    <property type="protein sequence ID" value="KPP65611.1"/>
    <property type="molecule type" value="Genomic_DNA"/>
</dbReference>
<dbReference type="Proteomes" id="UP000034805">
    <property type="component" value="Unassembled WGS sequence"/>
</dbReference>
<dbReference type="RefSeq" id="XP_018586422.1">
    <property type="nucleotide sequence ID" value="XM_018730906.2"/>
</dbReference>
<proteinExistence type="predicted"/>
<dbReference type="PRINTS" id="PR00449">
    <property type="entry name" value="RASTRNSFRMNG"/>
</dbReference>
<dbReference type="Gene3D" id="3.40.50.300">
    <property type="entry name" value="P-loop containing nucleotide triphosphate hydrolases"/>
    <property type="match status" value="1"/>
</dbReference>
<evidence type="ECO:0000313" key="3">
    <source>
        <dbReference type="EMBL" id="KPP65611.1"/>
    </source>
</evidence>
<dbReference type="SUPFAM" id="SSF52540">
    <property type="entry name" value="P-loop containing nucleoside triphosphate hydrolases"/>
    <property type="match status" value="1"/>
</dbReference>
<dbReference type="SMART" id="SM00176">
    <property type="entry name" value="RAN"/>
    <property type="match status" value="1"/>
</dbReference>
<dbReference type="PROSITE" id="PS51420">
    <property type="entry name" value="RHO"/>
    <property type="match status" value="1"/>
</dbReference>
<sequence>MQRSRMSLSWNFRFGIVIIGDSAVGKSSLLHRYTEGTFDESRQSPLGIDFKVQHLDFDPGILIKLLLWDTAGQERFRSISKSYMRNSVGCILVFDISQRQSFEHIQSWHKEVQDYVKPATMIFLLVGHKSDLVIRRQVRKTEAEALAKELDMAGYIEVSSKDNVNVTEAFETLTREIYQRFQQGNIPLVESWYGLTVGMPLHESQPKTEKTGCNCG</sequence>
<dbReference type="InterPro" id="IPR001806">
    <property type="entry name" value="Small_GTPase"/>
</dbReference>
<keyword evidence="6" id="KW-1185">Reference proteome</keyword>
<dbReference type="SMART" id="SM00175">
    <property type="entry name" value="RAB"/>
    <property type="match status" value="1"/>
</dbReference>
<evidence type="ECO:0000313" key="6">
    <source>
        <dbReference type="Proteomes" id="UP000694397"/>
    </source>
</evidence>
<reference evidence="3 5" key="1">
    <citation type="submission" date="2015-08" db="EMBL/GenBank/DDBJ databases">
        <title>The genome of the Asian arowana (Scleropages formosus).</title>
        <authorList>
            <person name="Tan M.H."/>
            <person name="Gan H.M."/>
            <person name="Croft L.J."/>
            <person name="Austin C.M."/>
        </authorList>
    </citation>
    <scope>NUCLEOTIDE SEQUENCE [LARGE SCALE GENOMIC DNA]</scope>
    <source>
        <strain evidence="3">Aro1</strain>
    </source>
</reference>
<gene>
    <name evidence="4" type="primary">LOC108921429</name>
    <name evidence="3" type="ORF">Z043_115965</name>
</gene>
<dbReference type="GeneID" id="108921429"/>
<dbReference type="NCBIfam" id="TIGR00231">
    <property type="entry name" value="small_GTP"/>
    <property type="match status" value="1"/>
</dbReference>
<dbReference type="Pfam" id="PF00071">
    <property type="entry name" value="Ras"/>
    <property type="match status" value="1"/>
</dbReference>
<dbReference type="STRING" id="113540.ENSSFOP00015024884"/>
<evidence type="ECO:0000256" key="1">
    <source>
        <dbReference type="ARBA" id="ARBA00022741"/>
    </source>
</evidence>
<organism evidence="3 5">
    <name type="scientific">Scleropages formosus</name>
    <name type="common">Asian bonytongue</name>
    <name type="synonym">Osteoglossum formosum</name>
    <dbReference type="NCBI Taxonomy" id="113540"/>
    <lineage>
        <taxon>Eukaryota</taxon>
        <taxon>Metazoa</taxon>
        <taxon>Chordata</taxon>
        <taxon>Craniata</taxon>
        <taxon>Vertebrata</taxon>
        <taxon>Euteleostomi</taxon>
        <taxon>Actinopterygii</taxon>
        <taxon>Neopterygii</taxon>
        <taxon>Teleostei</taxon>
        <taxon>Osteoglossocephala</taxon>
        <taxon>Osteoglossomorpha</taxon>
        <taxon>Osteoglossiformes</taxon>
        <taxon>Osteoglossidae</taxon>
        <taxon>Scleropages</taxon>
    </lineage>
</organism>
<name>A0A0P7V005_SCLFO</name>
<dbReference type="InterPro" id="IPR027417">
    <property type="entry name" value="P-loop_NTPase"/>
</dbReference>
<evidence type="ECO:0000313" key="5">
    <source>
        <dbReference type="Proteomes" id="UP000034805"/>
    </source>
</evidence>
<dbReference type="FunFam" id="3.40.50.300:FF:003491">
    <property type="entry name" value="RAB39A, member RAS oncogene family"/>
    <property type="match status" value="1"/>
</dbReference>
<dbReference type="GO" id="GO:0003924">
    <property type="term" value="F:GTPase activity"/>
    <property type="evidence" value="ECO:0007669"/>
    <property type="project" value="InterPro"/>
</dbReference>
<dbReference type="GeneTree" id="ENSGT00940000159933"/>
<dbReference type="OrthoDB" id="8539033at2759"/>
<dbReference type="PROSITE" id="PS51419">
    <property type="entry name" value="RAB"/>
    <property type="match status" value="1"/>
</dbReference>
<dbReference type="Proteomes" id="UP000694397">
    <property type="component" value="Chromosome 15"/>
</dbReference>
<accession>A0A0P7V005</accession>
<dbReference type="PANTHER" id="PTHR47977">
    <property type="entry name" value="RAS-RELATED PROTEIN RAB"/>
    <property type="match status" value="1"/>
</dbReference>
<dbReference type="InterPro" id="IPR005225">
    <property type="entry name" value="Small_GTP-bd"/>
</dbReference>
<dbReference type="KEGG" id="sfm:108921429"/>
<evidence type="ECO:0000313" key="4">
    <source>
        <dbReference type="Ensembl" id="ENSSFOP00015024884.1"/>
    </source>
</evidence>
<dbReference type="GO" id="GO:0005525">
    <property type="term" value="F:GTP binding"/>
    <property type="evidence" value="ECO:0007669"/>
    <property type="project" value="UniProtKB-KW"/>
</dbReference>
<protein>
    <submittedName>
        <fullName evidence="3 4">Ras-related protein Rab-39A-like</fullName>
    </submittedName>
</protein>
<reference evidence="4 6" key="2">
    <citation type="submission" date="2019-04" db="EMBL/GenBank/DDBJ databases">
        <authorList>
            <consortium name="Wellcome Sanger Institute Data Sharing"/>
        </authorList>
    </citation>
    <scope>NUCLEOTIDE SEQUENCE [LARGE SCALE GENOMIC DNA]</scope>
</reference>
<dbReference type="AlphaFoldDB" id="A0A0P7V005"/>
<keyword evidence="2" id="KW-0342">GTP-binding</keyword>
<dbReference type="SMART" id="SM00174">
    <property type="entry name" value="RHO"/>
    <property type="match status" value="1"/>
</dbReference>
<keyword evidence="1" id="KW-0547">Nucleotide-binding</keyword>
<reference evidence="4" key="3">
    <citation type="submission" date="2025-05" db="UniProtKB">
        <authorList>
            <consortium name="Ensembl"/>
        </authorList>
    </citation>
    <scope>IDENTIFICATION</scope>
</reference>